<proteinExistence type="predicted"/>
<dbReference type="PROSITE" id="PS51257">
    <property type="entry name" value="PROKAR_LIPOPROTEIN"/>
    <property type="match status" value="1"/>
</dbReference>
<evidence type="ECO:0008006" key="5">
    <source>
        <dbReference type="Google" id="ProtNLM"/>
    </source>
</evidence>
<organism evidence="3 4">
    <name type="scientific">Sorangium cellulosum</name>
    <name type="common">Polyangium cellulosum</name>
    <dbReference type="NCBI Taxonomy" id="56"/>
    <lineage>
        <taxon>Bacteria</taxon>
        <taxon>Pseudomonadati</taxon>
        <taxon>Myxococcota</taxon>
        <taxon>Polyangia</taxon>
        <taxon>Polyangiales</taxon>
        <taxon>Polyangiaceae</taxon>
        <taxon>Sorangium</taxon>
    </lineage>
</organism>
<name>A0A4P2QTT6_SORCE</name>
<dbReference type="EMBL" id="CP012672">
    <property type="protein sequence ID" value="AUX33516.1"/>
    <property type="molecule type" value="Genomic_DNA"/>
</dbReference>
<dbReference type="AlphaFoldDB" id="A0A4P2QTT6"/>
<evidence type="ECO:0000313" key="3">
    <source>
        <dbReference type="EMBL" id="AUX33516.1"/>
    </source>
</evidence>
<feature type="region of interest" description="Disordered" evidence="1">
    <location>
        <begin position="236"/>
        <end position="275"/>
    </location>
</feature>
<feature type="signal peptide" evidence="2">
    <location>
        <begin position="1"/>
        <end position="24"/>
    </location>
</feature>
<dbReference type="Proteomes" id="UP000295497">
    <property type="component" value="Chromosome"/>
</dbReference>
<feature type="chain" id="PRO_5020522981" description="Secreted protein" evidence="2">
    <location>
        <begin position="25"/>
        <end position="275"/>
    </location>
</feature>
<evidence type="ECO:0000256" key="2">
    <source>
        <dbReference type="SAM" id="SignalP"/>
    </source>
</evidence>
<keyword evidence="2" id="KW-0732">Signal</keyword>
<reference evidence="3 4" key="1">
    <citation type="submission" date="2015-09" db="EMBL/GenBank/DDBJ databases">
        <title>Sorangium comparison.</title>
        <authorList>
            <person name="Zaburannyi N."/>
            <person name="Bunk B."/>
            <person name="Overmann J."/>
            <person name="Mueller R."/>
        </authorList>
    </citation>
    <scope>NUCLEOTIDE SEQUENCE [LARGE SCALE GENOMIC DNA]</scope>
    <source>
        <strain evidence="3 4">So ce836</strain>
    </source>
</reference>
<evidence type="ECO:0000256" key="1">
    <source>
        <dbReference type="SAM" id="MobiDB-lite"/>
    </source>
</evidence>
<evidence type="ECO:0000313" key="4">
    <source>
        <dbReference type="Proteomes" id="UP000295497"/>
    </source>
</evidence>
<protein>
    <recommendedName>
        <fullName evidence="5">Secreted protein</fullName>
    </recommendedName>
</protein>
<accession>A0A4P2QTT6</accession>
<gene>
    <name evidence="3" type="ORF">SOCE836_056760</name>
</gene>
<sequence length="275" mass="27063">MSSSRWRVAVTIFLPLALAATALGCPGGGALPEEDEPAAGSSGGVADTSCESSPDGICDRLAGETCACRDCAVTAWCTPFQCSDDLVCGLEDACTCADCHQHVDCSDPSRSNCTDDGVCDAFLEGCRCEDCKARPECEDAFSGCGQPTDGICGDDDRCGCIECLGSPRCSRCSSVSYCTVSDPCYCDKCLDDPVCSDPQQCDDDGLCVVSREGCGCADCASLPECAAVTGLTGAGGGGGGAGGGGGEKGAGGSEKGAGGSGAGADGSGEAGGRGG</sequence>
<dbReference type="RefSeq" id="WP_129576871.1">
    <property type="nucleotide sequence ID" value="NZ_CP012672.1"/>
</dbReference>